<evidence type="ECO:0000313" key="13">
    <source>
        <dbReference type="Proteomes" id="UP000612055"/>
    </source>
</evidence>
<feature type="domain" description="Protein kinase" evidence="10">
    <location>
        <begin position="55"/>
        <end position="323"/>
    </location>
</feature>
<feature type="compositionally biased region" description="Basic and acidic residues" evidence="9">
    <location>
        <begin position="1277"/>
        <end position="1291"/>
    </location>
</feature>
<keyword evidence="6" id="KW-0106">Calcium</keyword>
<feature type="domain" description="EF-hand" evidence="11">
    <location>
        <begin position="492"/>
        <end position="527"/>
    </location>
</feature>
<dbReference type="Proteomes" id="UP000612055">
    <property type="component" value="Unassembled WGS sequence"/>
</dbReference>
<name>A0A835XZN1_9CHLO</name>
<sequence length="1539" mass="158020">MLDAPHAESPDLLKAALGPAATHVDMPPPPGPSTLADTSGVQWVIRPGPPVDSVYDLGETLGQGSFGVVHAATHRTTGQAVAVKSIRKSLLRPEDVGKLRREVEILHHLAGHPNISQLLGVHEDPTHLHLVLELYQGGDLYDAIVTTGRHSERAAADMMRVVLGAMSYCHAMGVAHRDIKPENFMLTAPAAGEKSGPASPSAAARLKLIDFGLSVFCADSTPLSEVVGTSYYVAPEVLDRCYGRAADIWSCGIILHVLLVGCAPFNGTGDEEIVAAVREGRIDWSLPMYASLSPGAVAVLAAMLDRDPARRATADELLAAPWLGRTPSDCTAPSEPLPGVVSERLRAFARLDSFAKEARRVVAGLMRQEEVAGLVAAFKDMDADGDGKLSLEELKEGLARQELRLEEWACSGGRPPLMDTELAQLVQMSDLNGDGQLDQSEFLAVAVPAAAIRRHSQQAVASALASAAATGLIPGSYAARGSGTGLTRRAASGLNPLEAAFAHFDADGSGYITADELRAALAEHHPQGKGPDVEELIRHADVDSDGRISYPEFIFMMLSAAEGGPAAAAFAGLSTAEATQAPAAPADKPRPPAVERLQAVEAPAVNPAVKVARSMSSEQPSTAASRVEMPAPIATSCRGGLALAPIMPGSHVASALAPQLEAEATDFASEGADDGDSSEATELASLPEAEAEAGEGDEDEVDEARPTSNGPPSRVLQRQQQRTRPPDLCRTARSTRSAGNPRTGMYSRHDSLACSRRQSTAAWVESDGDALEAAIAAGHGTESLVRAPSYGSADSRAAVRTYSGNPSALEWVDGCCVEDVCSDACGGPGSDADNESCYGFLLSSSRLLLLAVDAAERPSRLQRRRPSKFLSEDGSATSAARGSGGSGERRLLRLGPIGLNRGSSSEGGALTPAVPRVVERARRHTAPALHELTGMNDSAEALAAAAAAAVVAGLTTPGPGVSSSASAGLYHAAQAAAVSLLHDTQTRSGPGGVFSLEETVDSLLKQISGIGLGTGAGLCFGGEVELQSGCTLTTDRDAAFHNLTLEDGWDALPAAAAAAASVVSPSVARSLAARPPSIQVPAPMLGLAAPVGNRRSRRHSAAAVLDSAASAGGPAFSCIASAADEPETERAFDPLVSQCPEVGEDPRVVAFGLSLSRRLRMASQPSMRRFSRGPSHQCSSVPDIPVPPMQDGAAAVSREKPAAAAAATTALFSPRSPSSAGGWLSPSAGGAPHTGAQMSSAFNLRIPQPQSPGGSSPGAGNGSRRFRIVHPAPHGRGTPDCDRTDPTDRTMSRTGSSTGGWRLDAESSGGVISPVGGGGSRPELSRRLPPLLRHLGTVSASQSPSSLPLSGASSPRVGTATVTSSRLLRAMPTTPNPQRSPAAPSLCPASVAAATAAAAGGPSVHQSQSARLPSAMTSTRSRLGSSVPTASPLEAVLDEEGVEEAWAAPASEPLQYRYMIDPANAAHAEPATSASFAMSRPAVDGSSGAAEGRSGSAAGGSVTAGSRPRTVAEIGPLRGLLSVFSGRAHGSSSGVSRHV</sequence>
<reference evidence="12" key="1">
    <citation type="journal article" date="2020" name="bioRxiv">
        <title>Comparative genomics of Chlamydomonas.</title>
        <authorList>
            <person name="Craig R.J."/>
            <person name="Hasan A.R."/>
            <person name="Ness R.W."/>
            <person name="Keightley P.D."/>
        </authorList>
    </citation>
    <scope>NUCLEOTIDE SEQUENCE</scope>
    <source>
        <strain evidence="12">CCAP 11/70</strain>
    </source>
</reference>
<organism evidence="12 13">
    <name type="scientific">Edaphochlamys debaryana</name>
    <dbReference type="NCBI Taxonomy" id="47281"/>
    <lineage>
        <taxon>Eukaryota</taxon>
        <taxon>Viridiplantae</taxon>
        <taxon>Chlorophyta</taxon>
        <taxon>core chlorophytes</taxon>
        <taxon>Chlorophyceae</taxon>
        <taxon>CS clade</taxon>
        <taxon>Chlamydomonadales</taxon>
        <taxon>Chlamydomonadales incertae sedis</taxon>
        <taxon>Edaphochlamys</taxon>
    </lineage>
</organism>
<dbReference type="InterPro" id="IPR011992">
    <property type="entry name" value="EF-hand-dom_pair"/>
</dbReference>
<evidence type="ECO:0000256" key="5">
    <source>
        <dbReference type="ARBA" id="ARBA00022777"/>
    </source>
</evidence>
<feature type="binding site" evidence="8">
    <location>
        <position position="88"/>
    </location>
    <ligand>
        <name>ATP</name>
        <dbReference type="ChEBI" id="CHEBI:30616"/>
    </ligand>
</feature>
<evidence type="ECO:0000313" key="12">
    <source>
        <dbReference type="EMBL" id="KAG2493171.1"/>
    </source>
</evidence>
<feature type="compositionally biased region" description="Polar residues" evidence="9">
    <location>
        <begin position="1405"/>
        <end position="1429"/>
    </location>
</feature>
<accession>A0A835XZN1</accession>
<evidence type="ECO:0000256" key="2">
    <source>
        <dbReference type="ARBA" id="ARBA00022679"/>
    </source>
</evidence>
<dbReference type="GO" id="GO:0005509">
    <property type="term" value="F:calcium ion binding"/>
    <property type="evidence" value="ECO:0007669"/>
    <property type="project" value="InterPro"/>
</dbReference>
<dbReference type="InterPro" id="IPR002048">
    <property type="entry name" value="EF_hand_dom"/>
</dbReference>
<dbReference type="PROSITE" id="PS50011">
    <property type="entry name" value="PROTEIN_KINASE_DOM"/>
    <property type="match status" value="1"/>
</dbReference>
<evidence type="ECO:0000256" key="1">
    <source>
        <dbReference type="ARBA" id="ARBA00022527"/>
    </source>
</evidence>
<feature type="compositionally biased region" description="Polar residues" evidence="9">
    <location>
        <begin position="706"/>
        <end position="723"/>
    </location>
</feature>
<feature type="region of interest" description="Disordered" evidence="9">
    <location>
        <begin position="1479"/>
        <end position="1510"/>
    </location>
</feature>
<keyword evidence="1" id="KW-0723">Serine/threonine-protein kinase</keyword>
<evidence type="ECO:0000259" key="10">
    <source>
        <dbReference type="PROSITE" id="PS50011"/>
    </source>
</evidence>
<dbReference type="PROSITE" id="PS00108">
    <property type="entry name" value="PROTEIN_KINASE_ST"/>
    <property type="match status" value="1"/>
</dbReference>
<dbReference type="InterPro" id="IPR018247">
    <property type="entry name" value="EF_Hand_1_Ca_BS"/>
</dbReference>
<feature type="region of interest" description="Disordered" evidence="9">
    <location>
        <begin position="861"/>
        <end position="891"/>
    </location>
</feature>
<keyword evidence="7 8" id="KW-0067">ATP-binding</keyword>
<feature type="domain" description="EF-hand" evidence="11">
    <location>
        <begin position="528"/>
        <end position="563"/>
    </location>
</feature>
<keyword evidence="3" id="KW-0677">Repeat</keyword>
<dbReference type="InterPro" id="IPR050205">
    <property type="entry name" value="CDPK_Ser/Thr_kinases"/>
</dbReference>
<dbReference type="InterPro" id="IPR008271">
    <property type="entry name" value="Ser/Thr_kinase_AS"/>
</dbReference>
<dbReference type="EMBL" id="JAEHOE010000039">
    <property type="protein sequence ID" value="KAG2493171.1"/>
    <property type="molecule type" value="Genomic_DNA"/>
</dbReference>
<feature type="compositionally biased region" description="Acidic residues" evidence="9">
    <location>
        <begin position="689"/>
        <end position="702"/>
    </location>
</feature>
<proteinExistence type="predicted"/>
<evidence type="ECO:0000256" key="7">
    <source>
        <dbReference type="ARBA" id="ARBA00022840"/>
    </source>
</evidence>
<keyword evidence="2" id="KW-0808">Transferase</keyword>
<dbReference type="FunFam" id="1.10.510.10:FF:000571">
    <property type="entry name" value="Maternal embryonic leucine zipper kinase"/>
    <property type="match status" value="1"/>
</dbReference>
<dbReference type="Pfam" id="PF00069">
    <property type="entry name" value="Pkinase"/>
    <property type="match status" value="1"/>
</dbReference>
<keyword evidence="5" id="KW-0418">Kinase</keyword>
<dbReference type="CDD" id="cd05117">
    <property type="entry name" value="STKc_CAMK"/>
    <property type="match status" value="1"/>
</dbReference>
<comment type="caution">
    <text evidence="12">The sequence shown here is derived from an EMBL/GenBank/DDBJ whole genome shotgun (WGS) entry which is preliminary data.</text>
</comment>
<dbReference type="PROSITE" id="PS50222">
    <property type="entry name" value="EF_HAND_2"/>
    <property type="match status" value="4"/>
</dbReference>
<evidence type="ECO:0000256" key="3">
    <source>
        <dbReference type="ARBA" id="ARBA00022737"/>
    </source>
</evidence>
<dbReference type="SUPFAM" id="SSF56112">
    <property type="entry name" value="Protein kinase-like (PK-like)"/>
    <property type="match status" value="1"/>
</dbReference>
<dbReference type="PANTHER" id="PTHR24349">
    <property type="entry name" value="SERINE/THREONINE-PROTEIN KINASE"/>
    <property type="match status" value="1"/>
</dbReference>
<dbReference type="Gene3D" id="1.10.510.10">
    <property type="entry name" value="Transferase(Phosphotransferase) domain 1"/>
    <property type="match status" value="1"/>
</dbReference>
<feature type="region of interest" description="Disordered" evidence="9">
    <location>
        <begin position="1337"/>
        <end position="1357"/>
    </location>
</feature>
<dbReference type="PROSITE" id="PS00018">
    <property type="entry name" value="EF_HAND_1"/>
    <property type="match status" value="4"/>
</dbReference>
<dbReference type="SMART" id="SM00220">
    <property type="entry name" value="S_TKc"/>
    <property type="match status" value="1"/>
</dbReference>
<dbReference type="PROSITE" id="PS00107">
    <property type="entry name" value="PROTEIN_KINASE_ATP"/>
    <property type="match status" value="1"/>
</dbReference>
<dbReference type="GO" id="GO:0004674">
    <property type="term" value="F:protein serine/threonine kinase activity"/>
    <property type="evidence" value="ECO:0007669"/>
    <property type="project" value="UniProtKB-KW"/>
</dbReference>
<feature type="domain" description="EF-hand" evidence="11">
    <location>
        <begin position="417"/>
        <end position="452"/>
    </location>
</feature>
<dbReference type="CDD" id="cd00051">
    <property type="entry name" value="EFh"/>
    <property type="match status" value="2"/>
</dbReference>
<evidence type="ECO:0000256" key="8">
    <source>
        <dbReference type="PROSITE-ProRule" id="PRU10141"/>
    </source>
</evidence>
<evidence type="ECO:0000256" key="4">
    <source>
        <dbReference type="ARBA" id="ARBA00022741"/>
    </source>
</evidence>
<feature type="region of interest" description="Disordered" evidence="9">
    <location>
        <begin position="1400"/>
        <end position="1430"/>
    </location>
</feature>
<dbReference type="FunFam" id="3.30.200.20:FF:000042">
    <property type="entry name" value="Aurora kinase A"/>
    <property type="match status" value="1"/>
</dbReference>
<gene>
    <name evidence="12" type="ORF">HYH03_008593</name>
</gene>
<feature type="compositionally biased region" description="Low complexity" evidence="9">
    <location>
        <begin position="1337"/>
        <end position="1355"/>
    </location>
</feature>
<evidence type="ECO:0000259" key="11">
    <source>
        <dbReference type="PROSITE" id="PS50222"/>
    </source>
</evidence>
<dbReference type="SUPFAM" id="SSF47473">
    <property type="entry name" value="EF-hand"/>
    <property type="match status" value="1"/>
</dbReference>
<dbReference type="GO" id="GO:0005524">
    <property type="term" value="F:ATP binding"/>
    <property type="evidence" value="ECO:0007669"/>
    <property type="project" value="UniProtKB-UniRule"/>
</dbReference>
<feature type="domain" description="EF-hand" evidence="11">
    <location>
        <begin position="369"/>
        <end position="404"/>
    </location>
</feature>
<dbReference type="OrthoDB" id="40902at2759"/>
<protein>
    <submittedName>
        <fullName evidence="12">Uncharacterized protein</fullName>
    </submittedName>
</protein>
<dbReference type="FunFam" id="1.10.238.10:FF:000003">
    <property type="entry name" value="Calmodulin A"/>
    <property type="match status" value="1"/>
</dbReference>
<evidence type="ECO:0000256" key="9">
    <source>
        <dbReference type="SAM" id="MobiDB-lite"/>
    </source>
</evidence>
<keyword evidence="13" id="KW-1185">Reference proteome</keyword>
<feature type="region of interest" description="Disordered" evidence="9">
    <location>
        <begin position="1163"/>
        <end position="1322"/>
    </location>
</feature>
<dbReference type="InterPro" id="IPR000719">
    <property type="entry name" value="Prot_kinase_dom"/>
</dbReference>
<keyword evidence="4 8" id="KW-0547">Nucleotide-binding</keyword>
<dbReference type="InterPro" id="IPR017441">
    <property type="entry name" value="Protein_kinase_ATP_BS"/>
</dbReference>
<dbReference type="Pfam" id="PF13499">
    <property type="entry name" value="EF-hand_7"/>
    <property type="match status" value="2"/>
</dbReference>
<feature type="compositionally biased region" description="Low complexity" evidence="9">
    <location>
        <begin position="1485"/>
        <end position="1506"/>
    </location>
</feature>
<dbReference type="Gene3D" id="3.30.200.20">
    <property type="entry name" value="Phosphorylase Kinase, domain 1"/>
    <property type="match status" value="1"/>
</dbReference>
<dbReference type="InterPro" id="IPR011009">
    <property type="entry name" value="Kinase-like_dom_sf"/>
</dbReference>
<evidence type="ECO:0000256" key="6">
    <source>
        <dbReference type="ARBA" id="ARBA00022837"/>
    </source>
</evidence>
<dbReference type="SMART" id="SM00054">
    <property type="entry name" value="EFh"/>
    <property type="match status" value="4"/>
</dbReference>
<dbReference type="Gene3D" id="1.10.238.10">
    <property type="entry name" value="EF-hand"/>
    <property type="match status" value="2"/>
</dbReference>
<feature type="region of interest" description="Disordered" evidence="9">
    <location>
        <begin position="687"/>
        <end position="751"/>
    </location>
</feature>